<feature type="region of interest" description="Disordered" evidence="1">
    <location>
        <begin position="123"/>
        <end position="142"/>
    </location>
</feature>
<accession>A0ABW5IHU5</accession>
<dbReference type="RefSeq" id="WP_377502600.1">
    <property type="nucleotide sequence ID" value="NZ_JBHULU010000002.1"/>
</dbReference>
<organism evidence="3 4">
    <name type="scientific">Pontibacter locisalis</name>
    <dbReference type="NCBI Taxonomy" id="1719035"/>
    <lineage>
        <taxon>Bacteria</taxon>
        <taxon>Pseudomonadati</taxon>
        <taxon>Bacteroidota</taxon>
        <taxon>Cytophagia</taxon>
        <taxon>Cytophagales</taxon>
        <taxon>Hymenobacteraceae</taxon>
        <taxon>Pontibacter</taxon>
    </lineage>
</organism>
<name>A0ABW5IHU5_9BACT</name>
<reference evidence="4" key="1">
    <citation type="journal article" date="2019" name="Int. J. Syst. Evol. Microbiol.">
        <title>The Global Catalogue of Microorganisms (GCM) 10K type strain sequencing project: providing services to taxonomists for standard genome sequencing and annotation.</title>
        <authorList>
            <consortium name="The Broad Institute Genomics Platform"/>
            <consortium name="The Broad Institute Genome Sequencing Center for Infectious Disease"/>
            <person name="Wu L."/>
            <person name="Ma J."/>
        </authorList>
    </citation>
    <scope>NUCLEOTIDE SEQUENCE [LARGE SCALE GENOMIC DNA]</scope>
    <source>
        <strain evidence="4">KCTC 42498</strain>
    </source>
</reference>
<keyword evidence="2" id="KW-0812">Transmembrane</keyword>
<dbReference type="EMBL" id="JBHULU010000002">
    <property type="protein sequence ID" value="MFD2512477.1"/>
    <property type="molecule type" value="Genomic_DNA"/>
</dbReference>
<dbReference type="Proteomes" id="UP001597544">
    <property type="component" value="Unassembled WGS sequence"/>
</dbReference>
<keyword evidence="4" id="KW-1185">Reference proteome</keyword>
<keyword evidence="2" id="KW-0472">Membrane</keyword>
<protein>
    <submittedName>
        <fullName evidence="3">Uncharacterized protein</fullName>
    </submittedName>
</protein>
<proteinExistence type="predicted"/>
<gene>
    <name evidence="3" type="ORF">ACFSRY_01250</name>
</gene>
<comment type="caution">
    <text evidence="3">The sequence shown here is derived from an EMBL/GenBank/DDBJ whole genome shotgun (WGS) entry which is preliminary data.</text>
</comment>
<evidence type="ECO:0000256" key="1">
    <source>
        <dbReference type="SAM" id="MobiDB-lite"/>
    </source>
</evidence>
<feature type="compositionally biased region" description="Polar residues" evidence="1">
    <location>
        <begin position="130"/>
        <end position="140"/>
    </location>
</feature>
<feature type="transmembrane region" description="Helical" evidence="2">
    <location>
        <begin position="48"/>
        <end position="69"/>
    </location>
</feature>
<sequence>MEKEFDFKKVGKRMPYKVPSDFFGNITEETLAEAERRSGNNKRHSSSMWWIVSVAASVILLIAVGYFVYTGKKEEKVMATTKGTQAPVASLPQVRADQQNADTMTRPEVSVTEQRLPVTLQADSDKVSVPSEQASEQKQLAQVDKEESFDEILRSISDEELLEMAAVAEADLYLYEETFGDE</sequence>
<feature type="region of interest" description="Disordered" evidence="1">
    <location>
        <begin position="85"/>
        <end position="110"/>
    </location>
</feature>
<keyword evidence="2" id="KW-1133">Transmembrane helix</keyword>
<evidence type="ECO:0000313" key="3">
    <source>
        <dbReference type="EMBL" id="MFD2512477.1"/>
    </source>
</evidence>
<evidence type="ECO:0000313" key="4">
    <source>
        <dbReference type="Proteomes" id="UP001597544"/>
    </source>
</evidence>
<evidence type="ECO:0000256" key="2">
    <source>
        <dbReference type="SAM" id="Phobius"/>
    </source>
</evidence>